<evidence type="ECO:0000313" key="3">
    <source>
        <dbReference type="Proteomes" id="UP000092504"/>
    </source>
</evidence>
<comment type="caution">
    <text evidence="2">The sequence shown here is derived from an EMBL/GenBank/DDBJ whole genome shotgun (WGS) entry which is preliminary data.</text>
</comment>
<organism evidence="2 3">
    <name type="scientific">Halomonas elongata</name>
    <dbReference type="NCBI Taxonomy" id="2746"/>
    <lineage>
        <taxon>Bacteria</taxon>
        <taxon>Pseudomonadati</taxon>
        <taxon>Pseudomonadota</taxon>
        <taxon>Gammaproteobacteria</taxon>
        <taxon>Oceanospirillales</taxon>
        <taxon>Halomonadaceae</taxon>
        <taxon>Halomonas</taxon>
    </lineage>
</organism>
<sequence>MMNPVLTRLAAAAAGTLMAFSAAQADDSPVVVASKIDTRARCSGN</sequence>
<accession>A0A1B8P325</accession>
<feature type="chain" id="PRO_5008611340" evidence="1">
    <location>
        <begin position="26"/>
        <end position="45"/>
    </location>
</feature>
<evidence type="ECO:0000256" key="1">
    <source>
        <dbReference type="SAM" id="SignalP"/>
    </source>
</evidence>
<dbReference type="AlphaFoldDB" id="A0A1B8P325"/>
<name>A0A1B8P325_HALEL</name>
<gene>
    <name evidence="2" type="ORF">A8U91_01019</name>
</gene>
<dbReference type="PATRIC" id="fig|2746.7.peg.1054"/>
<proteinExistence type="predicted"/>
<evidence type="ECO:0000313" key="2">
    <source>
        <dbReference type="EMBL" id="OBX36676.1"/>
    </source>
</evidence>
<protein>
    <submittedName>
        <fullName evidence="2">Uncharacterized protein</fullName>
    </submittedName>
</protein>
<dbReference type="Proteomes" id="UP000092504">
    <property type="component" value="Unassembled WGS sequence"/>
</dbReference>
<dbReference type="EMBL" id="MAJD01000001">
    <property type="protein sequence ID" value="OBX36676.1"/>
    <property type="molecule type" value="Genomic_DNA"/>
</dbReference>
<feature type="signal peptide" evidence="1">
    <location>
        <begin position="1"/>
        <end position="25"/>
    </location>
</feature>
<keyword evidence="1" id="KW-0732">Signal</keyword>
<reference evidence="2 3" key="1">
    <citation type="submission" date="2016-06" db="EMBL/GenBank/DDBJ databases">
        <title>Genome sequence of halotolerant plant growth promoting strain of Halomonas elongata HEK1 isolated from salterns of Rann of Kutch, Gujarat, India.</title>
        <authorList>
            <person name="Gaba S."/>
            <person name="Singh R.N."/>
            <person name="Abrol S."/>
            <person name="Kaushik R."/>
            <person name="Saxena A.K."/>
        </authorList>
    </citation>
    <scope>NUCLEOTIDE SEQUENCE [LARGE SCALE GENOMIC DNA]</scope>
    <source>
        <strain evidence="2 3">HEK1</strain>
    </source>
</reference>